<dbReference type="HOGENOM" id="CLU_070360_0_0_1"/>
<gene>
    <name evidence="4" type="ORF">BBAD15_g11471</name>
</gene>
<organism evidence="4 5">
    <name type="scientific">Beauveria bassiana D1-5</name>
    <dbReference type="NCBI Taxonomy" id="1245745"/>
    <lineage>
        <taxon>Eukaryota</taxon>
        <taxon>Fungi</taxon>
        <taxon>Dikarya</taxon>
        <taxon>Ascomycota</taxon>
        <taxon>Pezizomycotina</taxon>
        <taxon>Sordariomycetes</taxon>
        <taxon>Hypocreomycetidae</taxon>
        <taxon>Hypocreales</taxon>
        <taxon>Cordycipitaceae</taxon>
        <taxon>Beauveria</taxon>
    </lineage>
</organism>
<evidence type="ECO:0000313" key="5">
    <source>
        <dbReference type="Proteomes" id="UP000030106"/>
    </source>
</evidence>
<feature type="domain" description="ELYS-like" evidence="3">
    <location>
        <begin position="37"/>
        <end position="255"/>
    </location>
</feature>
<dbReference type="AlphaFoldDB" id="A0A0A2V733"/>
<reference evidence="4 5" key="1">
    <citation type="submission" date="2012-10" db="EMBL/GenBank/DDBJ databases">
        <title>Genome sequencing and analysis of entomopathogenic fungi Beauveria bassiana D1-5.</title>
        <authorList>
            <person name="Li Q."/>
            <person name="Wang L."/>
            <person name="Zhang Z."/>
            <person name="Wang Q."/>
            <person name="Ren J."/>
            <person name="Wang M."/>
            <person name="Xu W."/>
            <person name="Wang J."/>
            <person name="Lu Y."/>
            <person name="Du Q."/>
            <person name="Sun Z."/>
        </authorList>
    </citation>
    <scope>NUCLEOTIDE SEQUENCE [LARGE SCALE GENOMIC DNA]</scope>
    <source>
        <strain evidence="4 5">D1-5</strain>
    </source>
</reference>
<sequence length="306" mass="34806">MLDYTKFHQVFPANLQSPYDRKLLQDIDAHRKTLSGVLFIDRVLRALGIAKAKVYPPKTDNALKQLHQSVCDATMSTYHKLSLFYYVLLDCDGANNSHYSSQVFVAACGLPTNYQLFMQGLWYMDHLEFATALEYVSHPSLGPDFSDDIIIALVQHAPEDDYTLPLAYFTSVQPVLKSSIAVKLIFDAMSRTNVTEALLYSRTFPDHAREQLFQRLITSVVDANKDDEITRQASELVFLPFDATEDAWFEDFLSNGEGRTLKRAKDMLLVRRIACDRFEELTKYKANNEWAAVLEGIKSGVEGHLE</sequence>
<dbReference type="EMBL" id="ANFO01001245">
    <property type="protein sequence ID" value="KGQ03308.1"/>
    <property type="molecule type" value="Genomic_DNA"/>
</dbReference>
<accession>A0A0A2V733</accession>
<evidence type="ECO:0000256" key="1">
    <source>
        <dbReference type="ARBA" id="ARBA00004123"/>
    </source>
</evidence>
<proteinExistence type="predicted"/>
<evidence type="ECO:0000259" key="3">
    <source>
        <dbReference type="Pfam" id="PF13934"/>
    </source>
</evidence>
<dbReference type="Proteomes" id="UP000030106">
    <property type="component" value="Unassembled WGS sequence"/>
</dbReference>
<protein>
    <recommendedName>
        <fullName evidence="3">ELYS-like domain-containing protein</fullName>
    </recommendedName>
</protein>
<keyword evidence="2" id="KW-0539">Nucleus</keyword>
<dbReference type="GO" id="GO:0005634">
    <property type="term" value="C:nucleus"/>
    <property type="evidence" value="ECO:0007669"/>
    <property type="project" value="UniProtKB-SubCell"/>
</dbReference>
<dbReference type="OrthoDB" id="20729at2759"/>
<comment type="caution">
    <text evidence="4">The sequence shown here is derived from an EMBL/GenBank/DDBJ whole genome shotgun (WGS) entry which is preliminary data.</text>
</comment>
<dbReference type="STRING" id="1245745.A0A0A2V733"/>
<name>A0A0A2V733_BEABA</name>
<comment type="subcellular location">
    <subcellularLocation>
        <location evidence="1">Nucleus</location>
    </subcellularLocation>
</comment>
<evidence type="ECO:0000313" key="4">
    <source>
        <dbReference type="EMBL" id="KGQ03308.1"/>
    </source>
</evidence>
<dbReference type="Pfam" id="PF13934">
    <property type="entry name" value="ELYS"/>
    <property type="match status" value="1"/>
</dbReference>
<dbReference type="eggNOG" id="ENOG502S4G4">
    <property type="taxonomic scope" value="Eukaryota"/>
</dbReference>
<dbReference type="InterPro" id="IPR025151">
    <property type="entry name" value="ELYS_dom"/>
</dbReference>
<evidence type="ECO:0000256" key="2">
    <source>
        <dbReference type="ARBA" id="ARBA00023242"/>
    </source>
</evidence>